<dbReference type="EC" id="2.3.1.199" evidence="10"/>
<keyword evidence="4 10" id="KW-0812">Transmembrane</keyword>
<keyword evidence="8 10" id="KW-0472">Membrane</keyword>
<evidence type="ECO:0000256" key="5">
    <source>
        <dbReference type="ARBA" id="ARBA00022832"/>
    </source>
</evidence>
<feature type="transmembrane region" description="Helical" evidence="10">
    <location>
        <begin position="200"/>
        <end position="218"/>
    </location>
</feature>
<dbReference type="PANTHER" id="PTHR11157">
    <property type="entry name" value="FATTY ACID ACYL TRANSFERASE-RELATED"/>
    <property type="match status" value="1"/>
</dbReference>
<dbReference type="InterPro" id="IPR002076">
    <property type="entry name" value="ELO_fam"/>
</dbReference>
<feature type="transmembrane region" description="Helical" evidence="10">
    <location>
        <begin position="166"/>
        <end position="188"/>
    </location>
</feature>
<feature type="transmembrane region" description="Helical" evidence="10">
    <location>
        <begin position="142"/>
        <end position="160"/>
    </location>
</feature>
<dbReference type="GO" id="GO:0016020">
    <property type="term" value="C:membrane"/>
    <property type="evidence" value="ECO:0007669"/>
    <property type="project" value="UniProtKB-SubCell"/>
</dbReference>
<keyword evidence="12" id="KW-1185">Reference proteome</keyword>
<gene>
    <name evidence="11" type="ORF">V1477_001843</name>
</gene>
<evidence type="ECO:0000256" key="6">
    <source>
        <dbReference type="ARBA" id="ARBA00022989"/>
    </source>
</evidence>
<dbReference type="AlphaFoldDB" id="A0ABD2CXA2"/>
<dbReference type="EMBL" id="JAYRBN010000026">
    <property type="protein sequence ID" value="KAL2749772.1"/>
    <property type="molecule type" value="Genomic_DNA"/>
</dbReference>
<comment type="catalytic activity">
    <reaction evidence="10">
        <text>a very-long-chain acyl-CoA + malonyl-CoA + H(+) = a very-long-chain 3-oxoacyl-CoA + CO2 + CoA</text>
        <dbReference type="Rhea" id="RHEA:32727"/>
        <dbReference type="ChEBI" id="CHEBI:15378"/>
        <dbReference type="ChEBI" id="CHEBI:16526"/>
        <dbReference type="ChEBI" id="CHEBI:57287"/>
        <dbReference type="ChEBI" id="CHEBI:57384"/>
        <dbReference type="ChEBI" id="CHEBI:90725"/>
        <dbReference type="ChEBI" id="CHEBI:90736"/>
        <dbReference type="EC" id="2.3.1.199"/>
    </reaction>
</comment>
<keyword evidence="5 10" id="KW-0276">Fatty acid metabolism</keyword>
<dbReference type="Proteomes" id="UP001607303">
    <property type="component" value="Unassembled WGS sequence"/>
</dbReference>
<feature type="transmembrane region" description="Helical" evidence="10">
    <location>
        <begin position="69"/>
        <end position="90"/>
    </location>
</feature>
<evidence type="ECO:0000256" key="9">
    <source>
        <dbReference type="ARBA" id="ARBA00023160"/>
    </source>
</evidence>
<keyword evidence="3 10" id="KW-0808">Transferase</keyword>
<evidence type="ECO:0000313" key="12">
    <source>
        <dbReference type="Proteomes" id="UP001607303"/>
    </source>
</evidence>
<dbReference type="GO" id="GO:0006633">
    <property type="term" value="P:fatty acid biosynthetic process"/>
    <property type="evidence" value="ECO:0007669"/>
    <property type="project" value="UniProtKB-KW"/>
</dbReference>
<protein>
    <recommendedName>
        <fullName evidence="10">Elongation of very long chain fatty acids protein</fullName>
        <ecNumber evidence="10">2.3.1.199</ecNumber>
    </recommendedName>
    <alternativeName>
        <fullName evidence="10">Very-long-chain 3-oxoacyl-CoA synthase</fullName>
    </alternativeName>
</protein>
<comment type="similarity">
    <text evidence="10">Belongs to the ELO family.</text>
</comment>
<reference evidence="11 12" key="1">
    <citation type="journal article" date="2024" name="Ann. Entomol. Soc. Am.">
        <title>Genomic analyses of the southern and eastern yellowjacket wasps (Hymenoptera: Vespidae) reveal evolutionary signatures of social life.</title>
        <authorList>
            <person name="Catto M.A."/>
            <person name="Caine P.B."/>
            <person name="Orr S.E."/>
            <person name="Hunt B.G."/>
            <person name="Goodisman M.A.D."/>
        </authorList>
    </citation>
    <scope>NUCLEOTIDE SEQUENCE [LARGE SCALE GENOMIC DNA]</scope>
    <source>
        <strain evidence="11">232</strain>
        <tissue evidence="11">Head and thorax</tissue>
    </source>
</reference>
<keyword evidence="9 10" id="KW-0275">Fatty acid biosynthesis</keyword>
<accession>A0ABD2CXA2</accession>
<keyword evidence="7 10" id="KW-0443">Lipid metabolism</keyword>
<dbReference type="PANTHER" id="PTHR11157:SF167">
    <property type="entry name" value="ELONGATION OF VERY LONG CHAIN FATTY ACIDS PROTEIN"/>
    <property type="match status" value="1"/>
</dbReference>
<evidence type="ECO:0000256" key="8">
    <source>
        <dbReference type="ARBA" id="ARBA00023136"/>
    </source>
</evidence>
<sequence length="262" mass="31455">MDLLNKLFDYIAECDPRIKNRILFNSPYPIISIILFYLFFVLVYGPWFMKNKMPYSLKTFMRYYDLFQIIANSFIVYKLLIGGVHFRGLSTNCDPPSYKTDFASMELVEGCYWVLLTKVIDLIETGIFVLRKKTRQISFLHLYHHVSTVMICWFYGRYYIDQRISFIPLVNCMVHIVMYIYYFLSTIGPDMHKIINRYKFLLTITQMVQFLILLFFIWKMTSANCDVAKNATYVMSVNILINFFLFYNFYKQNYLIKKTKKN</sequence>
<keyword evidence="2 10" id="KW-0444">Lipid biosynthesis</keyword>
<evidence type="ECO:0000256" key="4">
    <source>
        <dbReference type="ARBA" id="ARBA00022692"/>
    </source>
</evidence>
<evidence type="ECO:0000256" key="1">
    <source>
        <dbReference type="ARBA" id="ARBA00004141"/>
    </source>
</evidence>
<evidence type="ECO:0000256" key="7">
    <source>
        <dbReference type="ARBA" id="ARBA00023098"/>
    </source>
</evidence>
<proteinExistence type="inferred from homology"/>
<evidence type="ECO:0000256" key="3">
    <source>
        <dbReference type="ARBA" id="ARBA00022679"/>
    </source>
</evidence>
<organism evidence="11 12">
    <name type="scientific">Vespula maculifrons</name>
    <name type="common">Eastern yellow jacket</name>
    <name type="synonym">Wasp</name>
    <dbReference type="NCBI Taxonomy" id="7453"/>
    <lineage>
        <taxon>Eukaryota</taxon>
        <taxon>Metazoa</taxon>
        <taxon>Ecdysozoa</taxon>
        <taxon>Arthropoda</taxon>
        <taxon>Hexapoda</taxon>
        <taxon>Insecta</taxon>
        <taxon>Pterygota</taxon>
        <taxon>Neoptera</taxon>
        <taxon>Endopterygota</taxon>
        <taxon>Hymenoptera</taxon>
        <taxon>Apocrita</taxon>
        <taxon>Aculeata</taxon>
        <taxon>Vespoidea</taxon>
        <taxon>Vespidae</taxon>
        <taxon>Vespinae</taxon>
        <taxon>Vespula</taxon>
    </lineage>
</organism>
<feature type="transmembrane region" description="Helical" evidence="10">
    <location>
        <begin position="110"/>
        <end position="130"/>
    </location>
</feature>
<evidence type="ECO:0000256" key="10">
    <source>
        <dbReference type="RuleBase" id="RU361115"/>
    </source>
</evidence>
<feature type="transmembrane region" description="Helical" evidence="10">
    <location>
        <begin position="230"/>
        <end position="250"/>
    </location>
</feature>
<name>A0ABD2CXA2_VESMC</name>
<comment type="subcellular location">
    <subcellularLocation>
        <location evidence="1">Membrane</location>
        <topology evidence="1">Multi-pass membrane protein</topology>
    </subcellularLocation>
</comment>
<comment type="caution">
    <text evidence="11">The sequence shown here is derived from an EMBL/GenBank/DDBJ whole genome shotgun (WGS) entry which is preliminary data.</text>
</comment>
<keyword evidence="6 10" id="KW-1133">Transmembrane helix</keyword>
<evidence type="ECO:0000256" key="2">
    <source>
        <dbReference type="ARBA" id="ARBA00022516"/>
    </source>
</evidence>
<feature type="transmembrane region" description="Helical" evidence="10">
    <location>
        <begin position="28"/>
        <end position="48"/>
    </location>
</feature>
<evidence type="ECO:0000313" key="11">
    <source>
        <dbReference type="EMBL" id="KAL2749772.1"/>
    </source>
</evidence>
<dbReference type="Pfam" id="PF01151">
    <property type="entry name" value="ELO"/>
    <property type="match status" value="1"/>
</dbReference>
<dbReference type="GO" id="GO:0009922">
    <property type="term" value="F:fatty acid elongase activity"/>
    <property type="evidence" value="ECO:0007669"/>
    <property type="project" value="UniProtKB-EC"/>
</dbReference>